<keyword evidence="2 4" id="KW-0238">DNA-binding</keyword>
<dbReference type="Gene3D" id="1.10.357.10">
    <property type="entry name" value="Tetracycline Repressor, domain 2"/>
    <property type="match status" value="1"/>
</dbReference>
<dbReference type="PANTHER" id="PTHR30055:SF234">
    <property type="entry name" value="HTH-TYPE TRANSCRIPTIONAL REGULATOR BETI"/>
    <property type="match status" value="1"/>
</dbReference>
<evidence type="ECO:0000256" key="4">
    <source>
        <dbReference type="PROSITE-ProRule" id="PRU00335"/>
    </source>
</evidence>
<dbReference type="InterPro" id="IPR050109">
    <property type="entry name" value="HTH-type_TetR-like_transc_reg"/>
</dbReference>
<name>A0ABP3I6M7_9ACTN</name>
<dbReference type="Proteomes" id="UP001500879">
    <property type="component" value="Unassembled WGS sequence"/>
</dbReference>
<evidence type="ECO:0000259" key="6">
    <source>
        <dbReference type="PROSITE" id="PS50977"/>
    </source>
</evidence>
<gene>
    <name evidence="7" type="ORF">GCM10010357_11350</name>
</gene>
<dbReference type="InterPro" id="IPR001647">
    <property type="entry name" value="HTH_TetR"/>
</dbReference>
<dbReference type="PROSITE" id="PS50977">
    <property type="entry name" value="HTH_TETR_2"/>
    <property type="match status" value="1"/>
</dbReference>
<dbReference type="SUPFAM" id="SSF46689">
    <property type="entry name" value="Homeodomain-like"/>
    <property type="match status" value="1"/>
</dbReference>
<feature type="DNA-binding region" description="H-T-H motif" evidence="4">
    <location>
        <begin position="53"/>
        <end position="72"/>
    </location>
</feature>
<dbReference type="PRINTS" id="PR00455">
    <property type="entry name" value="HTHTETR"/>
</dbReference>
<keyword evidence="1" id="KW-0805">Transcription regulation</keyword>
<evidence type="ECO:0000256" key="2">
    <source>
        <dbReference type="ARBA" id="ARBA00023125"/>
    </source>
</evidence>
<accession>A0ABP3I6M7</accession>
<dbReference type="EMBL" id="BAAABX010000009">
    <property type="protein sequence ID" value="GAA0392311.1"/>
    <property type="molecule type" value="Genomic_DNA"/>
</dbReference>
<evidence type="ECO:0000256" key="5">
    <source>
        <dbReference type="SAM" id="MobiDB-lite"/>
    </source>
</evidence>
<evidence type="ECO:0000256" key="1">
    <source>
        <dbReference type="ARBA" id="ARBA00023015"/>
    </source>
</evidence>
<evidence type="ECO:0000313" key="7">
    <source>
        <dbReference type="EMBL" id="GAA0392311.1"/>
    </source>
</evidence>
<dbReference type="InterPro" id="IPR041347">
    <property type="entry name" value="MftR_C"/>
</dbReference>
<dbReference type="InterPro" id="IPR009057">
    <property type="entry name" value="Homeodomain-like_sf"/>
</dbReference>
<feature type="region of interest" description="Disordered" evidence="5">
    <location>
        <begin position="1"/>
        <end position="23"/>
    </location>
</feature>
<dbReference type="PANTHER" id="PTHR30055">
    <property type="entry name" value="HTH-TYPE TRANSCRIPTIONAL REGULATOR RUTR"/>
    <property type="match status" value="1"/>
</dbReference>
<protein>
    <submittedName>
        <fullName evidence="7">TetR family transcriptional regulator</fullName>
    </submittedName>
</protein>
<proteinExistence type="predicted"/>
<evidence type="ECO:0000256" key="3">
    <source>
        <dbReference type="ARBA" id="ARBA00023163"/>
    </source>
</evidence>
<reference evidence="8" key="1">
    <citation type="journal article" date="2019" name="Int. J. Syst. Evol. Microbiol.">
        <title>The Global Catalogue of Microorganisms (GCM) 10K type strain sequencing project: providing services to taxonomists for standard genome sequencing and annotation.</title>
        <authorList>
            <consortium name="The Broad Institute Genomics Platform"/>
            <consortium name="The Broad Institute Genome Sequencing Center for Infectious Disease"/>
            <person name="Wu L."/>
            <person name="Ma J."/>
        </authorList>
    </citation>
    <scope>NUCLEOTIDE SEQUENCE [LARGE SCALE GENOMIC DNA]</scope>
    <source>
        <strain evidence="8">JCM 4788</strain>
    </source>
</reference>
<keyword evidence="3" id="KW-0804">Transcription</keyword>
<dbReference type="Pfam" id="PF17754">
    <property type="entry name" value="TetR_C_14"/>
    <property type="match status" value="1"/>
</dbReference>
<feature type="domain" description="HTH tetR-type" evidence="6">
    <location>
        <begin position="30"/>
        <end position="90"/>
    </location>
</feature>
<sequence>MPDNAVMASAQTSPAAKPGPRLGLRERKKIQTRQAIRSAAYRLFEEQGYDATPVDQIADAADVSPSTVFRYFPTKEDIVLTDEYDPLLESVLRGRPADEPPLTAVRHAVVDGLRHILGDDTPEMRVRMRLIRDVPALRARSGEGMAESVGMICGVLAERTGRRADDIEVRVVTAAVLAAMQEALMVWVDGGQKDDPLAYLGRALDVLERGLTL</sequence>
<keyword evidence="8" id="KW-1185">Reference proteome</keyword>
<evidence type="ECO:0000313" key="8">
    <source>
        <dbReference type="Proteomes" id="UP001500879"/>
    </source>
</evidence>
<organism evidence="7 8">
    <name type="scientific">Streptomyces luteireticuli</name>
    <dbReference type="NCBI Taxonomy" id="173858"/>
    <lineage>
        <taxon>Bacteria</taxon>
        <taxon>Bacillati</taxon>
        <taxon>Actinomycetota</taxon>
        <taxon>Actinomycetes</taxon>
        <taxon>Kitasatosporales</taxon>
        <taxon>Streptomycetaceae</taxon>
        <taxon>Streptomyces</taxon>
    </lineage>
</organism>
<dbReference type="Pfam" id="PF00440">
    <property type="entry name" value="TetR_N"/>
    <property type="match status" value="1"/>
</dbReference>
<comment type="caution">
    <text evidence="7">The sequence shown here is derived from an EMBL/GenBank/DDBJ whole genome shotgun (WGS) entry which is preliminary data.</text>
</comment>
<dbReference type="Gene3D" id="1.10.10.60">
    <property type="entry name" value="Homeodomain-like"/>
    <property type="match status" value="1"/>
</dbReference>